<comment type="caution">
    <text evidence="1">The sequence shown here is derived from an EMBL/GenBank/DDBJ whole genome shotgun (WGS) entry which is preliminary data.</text>
</comment>
<evidence type="ECO:0000313" key="1">
    <source>
        <dbReference type="EMBL" id="MDH6503111.1"/>
    </source>
</evidence>
<name>A0AA43S5Q8_9BURK</name>
<evidence type="ECO:0000313" key="2">
    <source>
        <dbReference type="Proteomes" id="UP001161160"/>
    </source>
</evidence>
<organism evidence="1 2">
    <name type="scientific">Polynucleobacter sphagniphilus</name>
    <dbReference type="NCBI Taxonomy" id="1743169"/>
    <lineage>
        <taxon>Bacteria</taxon>
        <taxon>Pseudomonadati</taxon>
        <taxon>Pseudomonadota</taxon>
        <taxon>Betaproteobacteria</taxon>
        <taxon>Burkholderiales</taxon>
        <taxon>Burkholderiaceae</taxon>
        <taxon>Polynucleobacter</taxon>
    </lineage>
</organism>
<gene>
    <name evidence="1" type="ORF">M2127_000398</name>
</gene>
<accession>A0AA43S5Q8</accession>
<proteinExistence type="predicted"/>
<sequence length="82" mass="9681">MQQNNPIIELTMEQTSQLRQIWISHGPDLRPDDFTFGKVKLSRPQAKLTKNQVYRMMMTLAETGYDDIPEWMLELTDPQELK</sequence>
<dbReference type="AlphaFoldDB" id="A0AA43S5Q8"/>
<dbReference type="EMBL" id="JARXYA010000002">
    <property type="protein sequence ID" value="MDH6503111.1"/>
    <property type="molecule type" value="Genomic_DNA"/>
</dbReference>
<reference evidence="1" key="1">
    <citation type="submission" date="2023-04" db="EMBL/GenBank/DDBJ databases">
        <title>Genome Encyclopedia of Bacteria and Archaea VI: Functional Genomics of Type Strains.</title>
        <authorList>
            <person name="Whitman W."/>
        </authorList>
    </citation>
    <scope>NUCLEOTIDE SEQUENCE</scope>
    <source>
        <strain evidence="1">Enz.4-51</strain>
    </source>
</reference>
<keyword evidence="2" id="KW-1185">Reference proteome</keyword>
<protein>
    <submittedName>
        <fullName evidence="1">Uncharacterized protein</fullName>
    </submittedName>
</protein>
<dbReference type="RefSeq" id="WP_280756515.1">
    <property type="nucleotide sequence ID" value="NZ_JARXXW010000002.1"/>
</dbReference>
<dbReference type="Proteomes" id="UP001161160">
    <property type="component" value="Unassembled WGS sequence"/>
</dbReference>